<accession>A0A7X6N201</accession>
<feature type="transmembrane region" description="Helical" evidence="1">
    <location>
        <begin position="244"/>
        <end position="267"/>
    </location>
</feature>
<organism evidence="2 3">
    <name type="scientific">Periweissella fabalis</name>
    <dbReference type="NCBI Taxonomy" id="1070421"/>
    <lineage>
        <taxon>Bacteria</taxon>
        <taxon>Bacillati</taxon>
        <taxon>Bacillota</taxon>
        <taxon>Bacilli</taxon>
        <taxon>Lactobacillales</taxon>
        <taxon>Lactobacillaceae</taxon>
        <taxon>Periweissella</taxon>
    </lineage>
</organism>
<evidence type="ECO:0000256" key="1">
    <source>
        <dbReference type="SAM" id="Phobius"/>
    </source>
</evidence>
<feature type="transmembrane region" description="Helical" evidence="1">
    <location>
        <begin position="171"/>
        <end position="191"/>
    </location>
</feature>
<name>A0A7X6N201_9LACO</name>
<comment type="caution">
    <text evidence="2">The sequence shown here is derived from an EMBL/GenBank/DDBJ whole genome shotgun (WGS) entry which is preliminary data.</text>
</comment>
<feature type="transmembrane region" description="Helical" evidence="1">
    <location>
        <begin position="33"/>
        <end position="59"/>
    </location>
</feature>
<proteinExistence type="predicted"/>
<evidence type="ECO:0000313" key="3">
    <source>
        <dbReference type="Proteomes" id="UP000549765"/>
    </source>
</evidence>
<dbReference type="Proteomes" id="UP000549765">
    <property type="component" value="Unassembled WGS sequence"/>
</dbReference>
<dbReference type="RefSeq" id="WP_168721035.1">
    <property type="nucleotide sequence ID" value="NZ_JAAXPN010000001.1"/>
</dbReference>
<feature type="transmembrane region" description="Helical" evidence="1">
    <location>
        <begin position="203"/>
        <end position="224"/>
    </location>
</feature>
<evidence type="ECO:0000313" key="2">
    <source>
        <dbReference type="EMBL" id="NKZ23232.1"/>
    </source>
</evidence>
<feature type="transmembrane region" description="Helical" evidence="1">
    <location>
        <begin position="71"/>
        <end position="91"/>
    </location>
</feature>
<dbReference type="Pfam" id="PF04657">
    <property type="entry name" value="DMT_YdcZ"/>
    <property type="match status" value="2"/>
</dbReference>
<reference evidence="2 3" key="1">
    <citation type="submission" date="2020-04" db="EMBL/GenBank/DDBJ databases">
        <title>MicrobeNet Type strains.</title>
        <authorList>
            <person name="Nicholson A.C."/>
        </authorList>
    </citation>
    <scope>NUCLEOTIDE SEQUENCE [LARGE SCALE GENOMIC DNA]</scope>
    <source>
        <strain evidence="2 3">CCUG 61472</strain>
    </source>
</reference>
<sequence>MILLFMVFGILAGVVLANQNPVNAYLRVFVISPYVASLISFSIGTFYIGIVTLLAGHQLLPTGTQIASNPWWLWLGGVIAAIYLTSNILLFPKLGAVQTVILPILGQVLMGTVIDSFGLFGAKHIPITGTRLLGVGILLIGMFVAVVLANKTKAEQIYKNELKKQDTPANLALWRLWGVVAGMLSAIQQAINGRLGQVVDSPVQATFISFLISWLVILVVTLVIDHKIHIPLTAFKKMPKWGWIGGILGATFVLMTVILVPIIGAGLTVTTSLIGQIFGSVLVTQLGLWRSIKSPVKRLQVFGIIIMLVGVLIIKGII</sequence>
<dbReference type="PANTHER" id="PTHR34821:SF2">
    <property type="entry name" value="INNER MEMBRANE PROTEIN YDCZ"/>
    <property type="match status" value="1"/>
</dbReference>
<keyword evidence="1" id="KW-1133">Transmembrane helix</keyword>
<dbReference type="AlphaFoldDB" id="A0A7X6N201"/>
<keyword evidence="1" id="KW-0812">Transmembrane</keyword>
<keyword evidence="3" id="KW-1185">Reference proteome</keyword>
<feature type="transmembrane region" description="Helical" evidence="1">
    <location>
        <begin position="299"/>
        <end position="317"/>
    </location>
</feature>
<gene>
    <name evidence="2" type="ORF">HF964_00170</name>
</gene>
<dbReference type="InterPro" id="IPR006750">
    <property type="entry name" value="YdcZ"/>
</dbReference>
<keyword evidence="1" id="KW-0472">Membrane</keyword>
<dbReference type="GO" id="GO:0005886">
    <property type="term" value="C:plasma membrane"/>
    <property type="evidence" value="ECO:0007669"/>
    <property type="project" value="TreeGrafter"/>
</dbReference>
<dbReference type="PANTHER" id="PTHR34821">
    <property type="entry name" value="INNER MEMBRANE PROTEIN YDCZ"/>
    <property type="match status" value="1"/>
</dbReference>
<dbReference type="EMBL" id="JAAXPN010000001">
    <property type="protein sequence ID" value="NKZ23232.1"/>
    <property type="molecule type" value="Genomic_DNA"/>
</dbReference>
<feature type="transmembrane region" description="Helical" evidence="1">
    <location>
        <begin position="132"/>
        <end position="150"/>
    </location>
</feature>
<feature type="transmembrane region" description="Helical" evidence="1">
    <location>
        <begin position="273"/>
        <end position="292"/>
    </location>
</feature>
<protein>
    <submittedName>
        <fullName evidence="2">DMT family transporter</fullName>
    </submittedName>
</protein>